<dbReference type="EMBL" id="UZAK01042555">
    <property type="protein sequence ID" value="VDP69204.1"/>
    <property type="molecule type" value="Genomic_DNA"/>
</dbReference>
<sequence length="208" mass="23977">MNLYPSVAPIRFFGSTGEGEEDEEEEVIPEDIDTEELFRIVATKKMPGPRARWHKSPWKRLCPVALYEANIENFTSFMKNPRPYLLPPQPRPPFRVVLLGPKASGKTELIHILAESYRAKIIDIAGMLQEEYNIRISEKLKEIQEKTEAVVIKEITEKQQLEIQSLNSEKVTEDTTEITEEIVTNKTEEQITKDDKDSQEGESEQMEK</sequence>
<name>A0A183KWM1_9TREM</name>
<protein>
    <submittedName>
        <fullName evidence="4">ATPase_AAA_core domain-containing protein</fullName>
    </submittedName>
</protein>
<evidence type="ECO:0000313" key="3">
    <source>
        <dbReference type="Proteomes" id="UP000279833"/>
    </source>
</evidence>
<feature type="region of interest" description="Disordered" evidence="1">
    <location>
        <begin position="167"/>
        <end position="208"/>
    </location>
</feature>
<organism evidence="4">
    <name type="scientific">Schistosoma curassoni</name>
    <dbReference type="NCBI Taxonomy" id="6186"/>
    <lineage>
        <taxon>Eukaryota</taxon>
        <taxon>Metazoa</taxon>
        <taxon>Spiralia</taxon>
        <taxon>Lophotrochozoa</taxon>
        <taxon>Platyhelminthes</taxon>
        <taxon>Trematoda</taxon>
        <taxon>Digenea</taxon>
        <taxon>Strigeidida</taxon>
        <taxon>Schistosomatoidea</taxon>
        <taxon>Schistosomatidae</taxon>
        <taxon>Schistosoma</taxon>
    </lineage>
</organism>
<dbReference type="Proteomes" id="UP000279833">
    <property type="component" value="Unassembled WGS sequence"/>
</dbReference>
<dbReference type="WBParaSite" id="SCUD_0001946801-mRNA-1">
    <property type="protein sequence ID" value="SCUD_0001946801-mRNA-1"/>
    <property type="gene ID" value="SCUD_0001946801"/>
</dbReference>
<keyword evidence="3" id="KW-1185">Reference proteome</keyword>
<evidence type="ECO:0000313" key="4">
    <source>
        <dbReference type="WBParaSite" id="SCUD_0001946801-mRNA-1"/>
    </source>
</evidence>
<evidence type="ECO:0000256" key="1">
    <source>
        <dbReference type="SAM" id="MobiDB-lite"/>
    </source>
</evidence>
<reference evidence="2 3" key="2">
    <citation type="submission" date="2018-11" db="EMBL/GenBank/DDBJ databases">
        <authorList>
            <consortium name="Pathogen Informatics"/>
        </authorList>
    </citation>
    <scope>NUCLEOTIDE SEQUENCE [LARGE SCALE GENOMIC DNA]</scope>
    <source>
        <strain evidence="2">Dakar</strain>
        <strain evidence="3">Dakar, Senegal</strain>
    </source>
</reference>
<dbReference type="AlphaFoldDB" id="A0A183KWM1"/>
<dbReference type="SUPFAM" id="SSF52540">
    <property type="entry name" value="P-loop containing nucleoside triphosphate hydrolases"/>
    <property type="match status" value="1"/>
</dbReference>
<dbReference type="STRING" id="6186.A0A183KWM1"/>
<gene>
    <name evidence="2" type="ORF">SCUD_LOCUS19465</name>
</gene>
<dbReference type="InterPro" id="IPR027417">
    <property type="entry name" value="P-loop_NTPase"/>
</dbReference>
<dbReference type="Gene3D" id="3.40.50.300">
    <property type="entry name" value="P-loop containing nucleotide triphosphate hydrolases"/>
    <property type="match status" value="1"/>
</dbReference>
<proteinExistence type="predicted"/>
<feature type="compositionally biased region" description="Basic and acidic residues" evidence="1">
    <location>
        <begin position="186"/>
        <end position="208"/>
    </location>
</feature>
<reference evidence="4" key="1">
    <citation type="submission" date="2016-06" db="UniProtKB">
        <authorList>
            <consortium name="WormBaseParasite"/>
        </authorList>
    </citation>
    <scope>IDENTIFICATION</scope>
</reference>
<evidence type="ECO:0000313" key="2">
    <source>
        <dbReference type="EMBL" id="VDP69204.1"/>
    </source>
</evidence>
<accession>A0A183KWM1</accession>